<evidence type="ECO:0000313" key="3">
    <source>
        <dbReference type="Proteomes" id="UP000515243"/>
    </source>
</evidence>
<accession>A0AAP9UFW9</accession>
<keyword evidence="1" id="KW-0812">Transmembrane</keyword>
<gene>
    <name evidence="2" type="ORF">FF104_16115</name>
</gene>
<sequence>MYILYDICIFYVVCIHNNLFLLKHSSNYNHVHILMCILEDILVYIRYGIYLFCIHKNYSYDVLLNHSLNYNHIHILVCILEDILVCILVYMHYDIYLFHSHKNCNSEFLLKHNLNYNHIHNLEYFLKNTLVYSDNVLYIYYKIFFHPNNFFLCNYIYYMVDSNHAFCFSCSSLLCSKT</sequence>
<evidence type="ECO:0000256" key="1">
    <source>
        <dbReference type="SAM" id="Phobius"/>
    </source>
</evidence>
<protein>
    <submittedName>
        <fullName evidence="2">Uncharacterized protein</fullName>
    </submittedName>
</protein>
<dbReference type="AlphaFoldDB" id="A0AAP9UFW9"/>
<feature type="transmembrane region" description="Helical" evidence="1">
    <location>
        <begin position="31"/>
        <end position="52"/>
    </location>
</feature>
<reference evidence="2 3" key="1">
    <citation type="submission" date="2019-05" db="EMBL/GenBank/DDBJ databases">
        <authorList>
            <person name="Schori C."/>
            <person name="Ahrens C."/>
        </authorList>
    </citation>
    <scope>NUCLEOTIDE SEQUENCE [LARGE SCALE GENOMIC DNA]</scope>
    <source>
        <strain evidence="2 3">DSM 10702</strain>
    </source>
</reference>
<proteinExistence type="predicted"/>
<keyword evidence="1" id="KW-0472">Membrane</keyword>
<dbReference type="Proteomes" id="UP000515243">
    <property type="component" value="Chromosome 1"/>
</dbReference>
<dbReference type="EMBL" id="CP040626">
    <property type="protein sequence ID" value="QMW92803.1"/>
    <property type="molecule type" value="Genomic_DNA"/>
</dbReference>
<keyword evidence="1" id="KW-1133">Transmembrane helix</keyword>
<name>A0AAP9UFW9_CLOBU</name>
<feature type="transmembrane region" description="Helical" evidence="1">
    <location>
        <begin position="72"/>
        <end position="93"/>
    </location>
</feature>
<evidence type="ECO:0000313" key="2">
    <source>
        <dbReference type="EMBL" id="QMW92803.1"/>
    </source>
</evidence>
<organism evidence="2 3">
    <name type="scientific">Clostridium butyricum</name>
    <dbReference type="NCBI Taxonomy" id="1492"/>
    <lineage>
        <taxon>Bacteria</taxon>
        <taxon>Bacillati</taxon>
        <taxon>Bacillota</taxon>
        <taxon>Clostridia</taxon>
        <taxon>Eubacteriales</taxon>
        <taxon>Clostridiaceae</taxon>
        <taxon>Clostridium</taxon>
    </lineage>
</organism>